<protein>
    <recommendedName>
        <fullName evidence="3">F-box domain-containing protein</fullName>
    </recommendedName>
</protein>
<organism evidence="1 2">
    <name type="scientific">Rhizopogon vesiculosus</name>
    <dbReference type="NCBI Taxonomy" id="180088"/>
    <lineage>
        <taxon>Eukaryota</taxon>
        <taxon>Fungi</taxon>
        <taxon>Dikarya</taxon>
        <taxon>Basidiomycota</taxon>
        <taxon>Agaricomycotina</taxon>
        <taxon>Agaricomycetes</taxon>
        <taxon>Agaricomycetidae</taxon>
        <taxon>Boletales</taxon>
        <taxon>Suillineae</taxon>
        <taxon>Rhizopogonaceae</taxon>
        <taxon>Rhizopogon</taxon>
    </lineage>
</organism>
<dbReference type="AlphaFoldDB" id="A0A1J8PYN0"/>
<name>A0A1J8PYN0_9AGAM</name>
<accession>A0A1J8PYN0</accession>
<dbReference type="EMBL" id="LVVM01003953">
    <property type="protein sequence ID" value="OJA13949.1"/>
    <property type="molecule type" value="Genomic_DNA"/>
</dbReference>
<evidence type="ECO:0000313" key="1">
    <source>
        <dbReference type="EMBL" id="OJA13949.1"/>
    </source>
</evidence>
<keyword evidence="2" id="KW-1185">Reference proteome</keyword>
<evidence type="ECO:0000313" key="2">
    <source>
        <dbReference type="Proteomes" id="UP000183567"/>
    </source>
</evidence>
<comment type="caution">
    <text evidence="1">The sequence shown here is derived from an EMBL/GenBank/DDBJ whole genome shotgun (WGS) entry which is preliminary data.</text>
</comment>
<reference evidence="1 2" key="1">
    <citation type="submission" date="2016-03" db="EMBL/GenBank/DDBJ databases">
        <title>Comparative genomics of the ectomycorrhizal sister species Rhizopogon vinicolor and Rhizopogon vesiculosus (Basidiomycota: Boletales) reveals a divergence of the mating type B locus.</title>
        <authorList>
            <person name="Mujic A.B."/>
            <person name="Kuo A."/>
            <person name="Tritt A."/>
            <person name="Lipzen A."/>
            <person name="Chen C."/>
            <person name="Johnson J."/>
            <person name="Sharma A."/>
            <person name="Barry K."/>
            <person name="Grigoriev I.V."/>
            <person name="Spatafora J.W."/>
        </authorList>
    </citation>
    <scope>NUCLEOTIDE SEQUENCE [LARGE SCALE GENOMIC DNA]</scope>
    <source>
        <strain evidence="1 2">AM-OR11-056</strain>
    </source>
</reference>
<sequence length="1001" mass="113715">MSNNALSPESNSYLSFMLFVDRFDTPSPRRHSLSSQLPVDNIECELRKRFRALQRIRRGDIADPDILESLSTIYIMMLEDDGRNWDQLIWAELPSFMRRFLRERLMMGAETNNGWPAENEVNMLAVSIFWLMSRSESIRNETDDLRSEFLGLLSPYAFAGFRYPCFTGPEYDFCPSENSPKYVVTSVHGAYPPVRPISITVDYFGRPVPFDLPPLAPYAILAHFSRLETRPLMIPPHLPETRAEATVNGISGPTKEDVAYFNAHCKTHFPGTAYGNRFDTLLKSRRHDPDWTRSIRDPLYRSPSSLPGQYIPGTIAGRWQGSFIAPYHNTYEAMLSSPSAPSPFPMFGRFPLYVTFKELYFAKQRLTSGQAGVEFTGRNTSFKAYYSPPRKEHLDGDFIEGTHGELKPSALGPFDVIITGVTEERYAAAWGGYRYMGRIRPSDGLIVLLREPLDPQMVELGRALFRGYIISSRNFVGRWRYVADGIQPAEWESIFNLTTTDIMAAFDWLPQEVLENIAFFSATMTDVGPPSDFLSLLLSCRSIHRALSPEANPHLCARIFEHKFDLSSAIRRLGPQIATPVTLAQELRKRFVYLKRIRARTDSRIHTPDNSQILSELLWFAYLMMLENDGKNVRHLEEYAGMEQWLVGYWFDDDGMSLASRVLSEDGWPLDSEHNSLAMWLFWFFLRPGSLQRTEKNYRTFTTILKPIALAANKVYPCISHYSNSYRLTPPTMATPAILSYFSLMAIFLGRMRGVYKGPRPPHDFPSTPDRSFEWETDWQRCINFAKSALTSQYSGSYMPGSLQGVWEGMFTYTEFTDYAALLSGHSPSILHKCMVARHHQTWKLREYHLMVHSEADGITAGEPSTLLSVGDSLRAFFPPDIRICEHSGCVEVHEPGKMAPILYRQPSASDAEVADFKSKIRDIIIIGEVLHILSFSGCPHLLYRVILLGVNSNSSVGYDLAMALLVFSKNIWKVIEVDGFIVVIWLVVPTGTSLDAGGTH</sequence>
<proteinExistence type="predicted"/>
<dbReference type="Proteomes" id="UP000183567">
    <property type="component" value="Unassembled WGS sequence"/>
</dbReference>
<gene>
    <name evidence="1" type="ORF">AZE42_01340</name>
</gene>
<evidence type="ECO:0008006" key="3">
    <source>
        <dbReference type="Google" id="ProtNLM"/>
    </source>
</evidence>
<dbReference type="OrthoDB" id="5595695at2759"/>